<dbReference type="AlphaFoldDB" id="A0A2S9YGC3"/>
<dbReference type="PROSITE" id="PS01102">
    <property type="entry name" value="ZF_DKSA_1"/>
    <property type="match status" value="1"/>
</dbReference>
<accession>A0A2S9YGC3</accession>
<dbReference type="Proteomes" id="UP000237968">
    <property type="component" value="Unassembled WGS sequence"/>
</dbReference>
<gene>
    <name evidence="7" type="ORF">ENSA5_10450</name>
</gene>
<dbReference type="OrthoDB" id="1121111at2"/>
<evidence type="ECO:0000259" key="6">
    <source>
        <dbReference type="Pfam" id="PF01258"/>
    </source>
</evidence>
<keyword evidence="8" id="KW-1185">Reference proteome</keyword>
<dbReference type="InterPro" id="IPR000962">
    <property type="entry name" value="Znf_DskA_TraR"/>
</dbReference>
<dbReference type="Gene3D" id="1.20.120.910">
    <property type="entry name" value="DksA, coiled-coil domain"/>
    <property type="match status" value="1"/>
</dbReference>
<reference evidence="7 8" key="1">
    <citation type="submission" date="2018-03" db="EMBL/GenBank/DDBJ databases">
        <title>Draft Genome Sequences of the Obligatory Marine Myxobacteria Enhygromyxa salina SWB005.</title>
        <authorList>
            <person name="Poehlein A."/>
            <person name="Moghaddam J.A."/>
            <person name="Harms H."/>
            <person name="Alanjari M."/>
            <person name="Koenig G.M."/>
            <person name="Daniel R."/>
            <person name="Schaeberle T.F."/>
        </authorList>
    </citation>
    <scope>NUCLEOTIDE SEQUENCE [LARGE SCALE GENOMIC DNA]</scope>
    <source>
        <strain evidence="7 8">SWB005</strain>
    </source>
</reference>
<feature type="zinc finger region" description="dksA C4-type" evidence="4">
    <location>
        <begin position="91"/>
        <end position="115"/>
    </location>
</feature>
<comment type="caution">
    <text evidence="7">The sequence shown here is derived from an EMBL/GenBank/DDBJ whole genome shotgun (WGS) entry which is preliminary data.</text>
</comment>
<dbReference type="EMBL" id="PVNK01000058">
    <property type="protein sequence ID" value="PRQ04155.1"/>
    <property type="molecule type" value="Genomic_DNA"/>
</dbReference>
<evidence type="ECO:0000256" key="2">
    <source>
        <dbReference type="ARBA" id="ARBA00022771"/>
    </source>
</evidence>
<keyword evidence="3" id="KW-0862">Zinc</keyword>
<protein>
    <submittedName>
        <fullName evidence="7">RNA polymerase-binding transcription factor</fullName>
    </submittedName>
</protein>
<dbReference type="InterPro" id="IPR020458">
    <property type="entry name" value="Znf_DskA_TraR_CS"/>
</dbReference>
<dbReference type="PROSITE" id="PS51128">
    <property type="entry name" value="ZF_DKSA_2"/>
    <property type="match status" value="1"/>
</dbReference>
<sequence>MRDNRAMDAATRKRLRDRLVSLRDELTAEGGLDIPPARTDAVSQPDDDEAPLTEMTQTIASNRNRERGERLAQIRDALALIDEDPEEFGLCEDCEEPIKARRIELMPWVVLCVACQEKRERDDRPGRRKNLRDYR</sequence>
<dbReference type="PANTHER" id="PTHR33823">
    <property type="entry name" value="RNA POLYMERASE-BINDING TRANSCRIPTION FACTOR DKSA-RELATED"/>
    <property type="match status" value="1"/>
</dbReference>
<evidence type="ECO:0000256" key="3">
    <source>
        <dbReference type="ARBA" id="ARBA00022833"/>
    </source>
</evidence>
<keyword evidence="1" id="KW-0479">Metal-binding</keyword>
<evidence type="ECO:0000256" key="1">
    <source>
        <dbReference type="ARBA" id="ARBA00022723"/>
    </source>
</evidence>
<feature type="region of interest" description="Disordered" evidence="5">
    <location>
        <begin position="26"/>
        <end position="53"/>
    </location>
</feature>
<dbReference type="Pfam" id="PF01258">
    <property type="entry name" value="zf-dskA_traR"/>
    <property type="match status" value="1"/>
</dbReference>
<organism evidence="7 8">
    <name type="scientific">Enhygromyxa salina</name>
    <dbReference type="NCBI Taxonomy" id="215803"/>
    <lineage>
        <taxon>Bacteria</taxon>
        <taxon>Pseudomonadati</taxon>
        <taxon>Myxococcota</taxon>
        <taxon>Polyangia</taxon>
        <taxon>Nannocystales</taxon>
        <taxon>Nannocystaceae</taxon>
        <taxon>Enhygromyxa</taxon>
    </lineage>
</organism>
<feature type="domain" description="Zinc finger DksA/TraR C4-type" evidence="6">
    <location>
        <begin position="87"/>
        <end position="121"/>
    </location>
</feature>
<name>A0A2S9YGC3_9BACT</name>
<dbReference type="PANTHER" id="PTHR33823:SF4">
    <property type="entry name" value="GENERAL STRESS PROTEIN 16O"/>
    <property type="match status" value="1"/>
</dbReference>
<proteinExistence type="predicted"/>
<evidence type="ECO:0000313" key="7">
    <source>
        <dbReference type="EMBL" id="PRQ04155.1"/>
    </source>
</evidence>
<dbReference type="SUPFAM" id="SSF57716">
    <property type="entry name" value="Glucocorticoid receptor-like (DNA-binding domain)"/>
    <property type="match status" value="1"/>
</dbReference>
<evidence type="ECO:0000256" key="4">
    <source>
        <dbReference type="PROSITE-ProRule" id="PRU00510"/>
    </source>
</evidence>
<evidence type="ECO:0000256" key="5">
    <source>
        <dbReference type="SAM" id="MobiDB-lite"/>
    </source>
</evidence>
<keyword evidence="2" id="KW-0863">Zinc-finger</keyword>
<evidence type="ECO:0000313" key="8">
    <source>
        <dbReference type="Proteomes" id="UP000237968"/>
    </source>
</evidence>
<dbReference type="GO" id="GO:0008270">
    <property type="term" value="F:zinc ion binding"/>
    <property type="evidence" value="ECO:0007669"/>
    <property type="project" value="UniProtKB-KW"/>
</dbReference>